<proteinExistence type="inferred from homology"/>
<accession>A0A0N0GMQ2</accession>
<dbReference type="InterPro" id="IPR003344">
    <property type="entry name" value="Big_1_dom"/>
</dbReference>
<dbReference type="Gene3D" id="2.60.40.10">
    <property type="entry name" value="Immunoglobulins"/>
    <property type="match status" value="4"/>
</dbReference>
<evidence type="ECO:0000259" key="2">
    <source>
        <dbReference type="PROSITE" id="PS51127"/>
    </source>
</evidence>
<dbReference type="SUPFAM" id="SSF49373">
    <property type="entry name" value="Invasin/intimin cell-adhesion fragments"/>
    <property type="match status" value="4"/>
</dbReference>
<evidence type="ECO:0000313" key="4">
    <source>
        <dbReference type="Proteomes" id="UP000037939"/>
    </source>
</evidence>
<evidence type="ECO:0000256" key="1">
    <source>
        <dbReference type="ARBA" id="ARBA00010116"/>
    </source>
</evidence>
<dbReference type="PATRIC" id="fig|857265.3.peg.3155"/>
<dbReference type="PROSITE" id="PS51127">
    <property type="entry name" value="BIG1"/>
    <property type="match status" value="4"/>
</dbReference>
<dbReference type="Proteomes" id="UP000037939">
    <property type="component" value="Unassembled WGS sequence"/>
</dbReference>
<dbReference type="InterPro" id="IPR008964">
    <property type="entry name" value="Invasin/intimin_cell_adhesion"/>
</dbReference>
<protein>
    <submittedName>
        <fullName evidence="3">Bacterial Ig-like domain (Group 1)</fullName>
    </submittedName>
</protein>
<name>A0A0N0GMQ2_9NEIS</name>
<dbReference type="InterPro" id="IPR013783">
    <property type="entry name" value="Ig-like_fold"/>
</dbReference>
<dbReference type="OrthoDB" id="8697973at2"/>
<gene>
    <name evidence="3" type="ORF">WG78_15335</name>
</gene>
<reference evidence="3 4" key="1">
    <citation type="submission" date="2015-07" db="EMBL/GenBank/DDBJ databases">
        <title>Draft genome sequence of the Amantichitinum ursilacus IGB-41, a new chitin-degrading bacterium.</title>
        <authorList>
            <person name="Kirstahler P."/>
            <person name="Guenther M."/>
            <person name="Grumaz C."/>
            <person name="Rupp S."/>
            <person name="Zibek S."/>
            <person name="Sohn K."/>
        </authorList>
    </citation>
    <scope>NUCLEOTIDE SEQUENCE [LARGE SCALE GENOMIC DNA]</scope>
    <source>
        <strain evidence="3 4">IGB-41</strain>
    </source>
</reference>
<feature type="domain" description="Big-1" evidence="2">
    <location>
        <begin position="358"/>
        <end position="453"/>
    </location>
</feature>
<dbReference type="Pfam" id="PF02369">
    <property type="entry name" value="Big_1"/>
    <property type="match status" value="2"/>
</dbReference>
<dbReference type="RefSeq" id="WP_053938702.1">
    <property type="nucleotide sequence ID" value="NZ_LAQT01000014.1"/>
</dbReference>
<dbReference type="EMBL" id="LAQT01000014">
    <property type="protein sequence ID" value="KPC51744.1"/>
    <property type="molecule type" value="Genomic_DNA"/>
</dbReference>
<dbReference type="STRING" id="857265.WG78_15335"/>
<organism evidence="3 4">
    <name type="scientific">Amantichitinum ursilacus</name>
    <dbReference type="NCBI Taxonomy" id="857265"/>
    <lineage>
        <taxon>Bacteria</taxon>
        <taxon>Pseudomonadati</taxon>
        <taxon>Pseudomonadota</taxon>
        <taxon>Betaproteobacteria</taxon>
        <taxon>Neisseriales</taxon>
        <taxon>Chitinibacteraceae</taxon>
        <taxon>Amantichitinum</taxon>
    </lineage>
</organism>
<evidence type="ECO:0000313" key="3">
    <source>
        <dbReference type="EMBL" id="KPC51744.1"/>
    </source>
</evidence>
<comment type="caution">
    <text evidence="3">The sequence shown here is derived from an EMBL/GenBank/DDBJ whole genome shotgun (WGS) entry which is preliminary data.</text>
</comment>
<keyword evidence="4" id="KW-1185">Reference proteome</keyword>
<feature type="domain" description="Big-1" evidence="2">
    <location>
        <begin position="158"/>
        <end position="252"/>
    </location>
</feature>
<dbReference type="AlphaFoldDB" id="A0A0N0GMQ2"/>
<feature type="domain" description="Big-1" evidence="2">
    <location>
        <begin position="265"/>
        <end position="352"/>
    </location>
</feature>
<dbReference type="SMART" id="SM00634">
    <property type="entry name" value="BID_1"/>
    <property type="match status" value="4"/>
</dbReference>
<sequence>MINLSGAKALRASGLALTTAAMLVLAGCGGGSDGSSLFNGGGTTGTPTPTSTPTAVPTPVSAISLLATSPTLNSDGATPVTISALLKDSTNNVIPSQAVSFTVDSGAVIVTNGGLTDSTGVAKATVTTGNDATNRTITVTATSASMSKTIVLSVSGTSLQLSGATSLAINATTNLTATLTDSSGKALANQSVSLKSALGNTFSAAGAPVTSATTDTAGTVTFAYNAVNSGSDTVTISALGASVSKNITVTSQVFTLSPTTNSQAGVDFSQTPPTVVLNTPISLTLHYANGSTPLAGRTITFNATRGTISSTNPATTDANGNAVVTLQSATSGQGTVTASTSGITGSYDVYFLATNPTSVKLQPNVSKVSAGGSTTVTATVRDAANNLVRGQQVSFTVTNDTTGGTLSTATATTDDYGQASTKYTAGAVSGGSNGVTITGTVTGTSPAVSGTTTLTVGGTALFITLGTGNTISTGAGSGASTQYSMPYQVLVSDSAGNPVKNVAVTVAVIPQFYRKGSYAQGSAAWVQTIATQCANEDSNRNGILDPLEDINGNGTLEPGNVANVLSATGVTTNTVTTDDTGSAFIQIVYPKDRAYWVGVTLFATATVSGTEANSSANFVLPGITGDYTNLSADPPGRYSPYGVASSCTNPL</sequence>
<feature type="domain" description="Big-1" evidence="2">
    <location>
        <begin position="62"/>
        <end position="153"/>
    </location>
</feature>
<comment type="similarity">
    <text evidence="1">Belongs to the intimin/invasin family.</text>
</comment>